<dbReference type="GO" id="GO:0004333">
    <property type="term" value="F:fumarate hydratase activity"/>
    <property type="evidence" value="ECO:0007669"/>
    <property type="project" value="UniProtKB-EC"/>
</dbReference>
<keyword evidence="2" id="KW-0004">4Fe-4S</keyword>
<organism evidence="8 9">
    <name type="scientific">Parasphaerochaeta coccoides (strain ATCC BAA-1237 / DSM 17374 / SPN1)</name>
    <name type="common">Sphaerochaeta coccoides</name>
    <dbReference type="NCBI Taxonomy" id="760011"/>
    <lineage>
        <taxon>Bacteria</taxon>
        <taxon>Pseudomonadati</taxon>
        <taxon>Spirochaetota</taxon>
        <taxon>Spirochaetia</taxon>
        <taxon>Spirochaetales</taxon>
        <taxon>Sphaerochaetaceae</taxon>
        <taxon>Parasphaerochaeta</taxon>
    </lineage>
</organism>
<keyword evidence="5" id="KW-0411">Iron-sulfur</keyword>
<reference evidence="8 9" key="2">
    <citation type="journal article" date="2012" name="Stand. Genomic Sci.">
        <title>Complete genome sequence of the termite hindgut bacterium Spirochaeta coccoides type strain (SPN1(T)), reclassification in the genus Sphaerochaeta as Sphaerochaeta coccoides comb. nov. and emendations of the family Spirochaetaceae and the genus Sphaerochaeta.</title>
        <authorList>
            <person name="Abt B."/>
            <person name="Han C."/>
            <person name="Scheuner C."/>
            <person name="Lu M."/>
            <person name="Lapidus A."/>
            <person name="Nolan M."/>
            <person name="Lucas S."/>
            <person name="Hammon N."/>
            <person name="Deshpande S."/>
            <person name="Cheng J.F."/>
            <person name="Tapia R."/>
            <person name="Goodwin L.A."/>
            <person name="Pitluck S."/>
            <person name="Liolios K."/>
            <person name="Pagani I."/>
            <person name="Ivanova N."/>
            <person name="Mavromatis K."/>
            <person name="Mikhailova N."/>
            <person name="Huntemann M."/>
            <person name="Pati A."/>
            <person name="Chen A."/>
            <person name="Palaniappan K."/>
            <person name="Land M."/>
            <person name="Hauser L."/>
            <person name="Brambilla E.M."/>
            <person name="Rohde M."/>
            <person name="Spring S."/>
            <person name="Gronow S."/>
            <person name="Goker M."/>
            <person name="Woyke T."/>
            <person name="Bristow J."/>
            <person name="Eisen J.A."/>
            <person name="Markowitz V."/>
            <person name="Hugenholtz P."/>
            <person name="Kyrpides N.C."/>
            <person name="Klenk H.P."/>
            <person name="Detter J.C."/>
        </authorList>
    </citation>
    <scope>NUCLEOTIDE SEQUENCE [LARGE SCALE GENOMIC DNA]</scope>
    <source>
        <strain evidence="9">ATCC BAA-1237 / DSM 17374 / SPN1</strain>
    </source>
</reference>
<dbReference type="InterPro" id="IPR004646">
    <property type="entry name" value="Fe-S_hydro-lyase_TtdA-typ_cat"/>
</dbReference>
<keyword evidence="4" id="KW-0408">Iron</keyword>
<dbReference type="NCBIfam" id="TIGR00722">
    <property type="entry name" value="ttdA_fumA_fumB"/>
    <property type="match status" value="1"/>
</dbReference>
<name>F4GI49_PARC1</name>
<comment type="similarity">
    <text evidence="1">Belongs to the class-I fumarase family.</text>
</comment>
<dbReference type="PANTHER" id="PTHR30389:SF17">
    <property type="entry name" value="L(+)-TARTRATE DEHYDRATASE SUBUNIT ALPHA-RELATED"/>
    <property type="match status" value="1"/>
</dbReference>
<evidence type="ECO:0000313" key="9">
    <source>
        <dbReference type="Proteomes" id="UP000007939"/>
    </source>
</evidence>
<dbReference type="Pfam" id="PF05681">
    <property type="entry name" value="Fumerase"/>
    <property type="match status" value="1"/>
</dbReference>
<evidence type="ECO:0000256" key="2">
    <source>
        <dbReference type="ARBA" id="ARBA00022485"/>
    </source>
</evidence>
<keyword evidence="3" id="KW-0479">Metal-binding</keyword>
<evidence type="ECO:0000256" key="4">
    <source>
        <dbReference type="ARBA" id="ARBA00023004"/>
    </source>
</evidence>
<evidence type="ECO:0000256" key="1">
    <source>
        <dbReference type="ARBA" id="ARBA00008876"/>
    </source>
</evidence>
<dbReference type="GO" id="GO:0046872">
    <property type="term" value="F:metal ion binding"/>
    <property type="evidence" value="ECO:0007669"/>
    <property type="project" value="UniProtKB-KW"/>
</dbReference>
<evidence type="ECO:0000256" key="5">
    <source>
        <dbReference type="ARBA" id="ARBA00023014"/>
    </source>
</evidence>
<reference evidence="9" key="1">
    <citation type="submission" date="2011-04" db="EMBL/GenBank/DDBJ databases">
        <title>The complete genome of Spirochaeta coccoides DSM 17374.</title>
        <authorList>
            <person name="Lucas S."/>
            <person name="Copeland A."/>
            <person name="Lapidus A."/>
            <person name="Bruce D."/>
            <person name="Goodwin L."/>
            <person name="Pitluck S."/>
            <person name="Peters L."/>
            <person name="Kyrpides N."/>
            <person name="Mavromatis K."/>
            <person name="Pagani I."/>
            <person name="Ivanova N."/>
            <person name="Ovchinnikova G."/>
            <person name="Lu M."/>
            <person name="Detter J.C."/>
            <person name="Tapia R."/>
            <person name="Han C."/>
            <person name="Land M."/>
            <person name="Hauser L."/>
            <person name="Markowitz V."/>
            <person name="Cheng J.-F."/>
            <person name="Hugenholtz P."/>
            <person name="Woyke T."/>
            <person name="Wu D."/>
            <person name="Spring S."/>
            <person name="Schroeder M."/>
            <person name="Brambilla E."/>
            <person name="Klenk H.-P."/>
            <person name="Eisen J.A."/>
        </authorList>
    </citation>
    <scope>NUCLEOTIDE SEQUENCE [LARGE SCALE GENOMIC DNA]</scope>
    <source>
        <strain evidence="9">ATCC BAA-1237 / DSM 17374 / SPN1</strain>
    </source>
</reference>
<dbReference type="Proteomes" id="UP000007939">
    <property type="component" value="Chromosome"/>
</dbReference>
<dbReference type="EC" id="4.2.1.2" evidence="8"/>
<dbReference type="GO" id="GO:0051539">
    <property type="term" value="F:4 iron, 4 sulfur cluster binding"/>
    <property type="evidence" value="ECO:0007669"/>
    <property type="project" value="UniProtKB-KW"/>
</dbReference>
<dbReference type="HOGENOM" id="CLU_041245_0_0_12"/>
<dbReference type="OrthoDB" id="9798978at2"/>
<dbReference type="RefSeq" id="WP_013740042.1">
    <property type="nucleotide sequence ID" value="NC_015436.1"/>
</dbReference>
<dbReference type="InterPro" id="IPR051208">
    <property type="entry name" value="Class-I_Fumarase/Tartrate_DH"/>
</dbReference>
<feature type="domain" description="Fe-S hydro-lyase tartrate dehydratase alpha-type catalytic" evidence="7">
    <location>
        <begin position="13"/>
        <end position="289"/>
    </location>
</feature>
<dbReference type="NCBIfam" id="NF004885">
    <property type="entry name" value="PRK06246.1"/>
    <property type="match status" value="1"/>
</dbReference>
<sequence length="308" mass="33199">MNEKSLLDVVSRRITELAKKAAIEVPSDVARALDDALVREEAALENHDPLASSAGRDVLRAIKENIDIAFSSRLPMCQDTGMFLVFCDVGRSMFLVSGDWEDAINDGLKKAIESVPYRRSVVSDPLFERTNTQNNLPAVFHWALSDGEGLRVSVLLKGFGSENCSGVRMLRPTDGPKEVVSAVSDIMRTAGGKPCPPVFLGIGLGGTMDDAARMSKRALLRDYGTAHPDSRYAELESQVLASVNRLGIGPGGLGGVGTALSVAIEKGPTHIAGLPLAVSVNCWADRKFRIDVIHRPDGSWKVEEILYA</sequence>
<evidence type="ECO:0000313" key="8">
    <source>
        <dbReference type="EMBL" id="AEC02647.1"/>
    </source>
</evidence>
<accession>F4GI49</accession>
<dbReference type="STRING" id="760011.Spico_1443"/>
<evidence type="ECO:0000256" key="6">
    <source>
        <dbReference type="ARBA" id="ARBA00023239"/>
    </source>
</evidence>
<proteinExistence type="inferred from homology"/>
<dbReference type="eggNOG" id="COG1951">
    <property type="taxonomic scope" value="Bacteria"/>
</dbReference>
<protein>
    <submittedName>
        <fullName evidence="8">Hydro-lyase, Fe-S type, tartrate/fumarate subfamily, alpha subunit</fullName>
        <ecNumber evidence="8">4.2.1.2</ecNumber>
    </submittedName>
</protein>
<evidence type="ECO:0000259" key="7">
    <source>
        <dbReference type="Pfam" id="PF05681"/>
    </source>
</evidence>
<dbReference type="KEGG" id="scc:Spico_1443"/>
<dbReference type="AlphaFoldDB" id="F4GI49"/>
<keyword evidence="6 8" id="KW-0456">Lyase</keyword>
<dbReference type="PANTHER" id="PTHR30389">
    <property type="entry name" value="FUMARATE HYDRATASE-RELATED"/>
    <property type="match status" value="1"/>
</dbReference>
<gene>
    <name evidence="8" type="ordered locus">Spico_1443</name>
</gene>
<keyword evidence="9" id="KW-1185">Reference proteome</keyword>
<dbReference type="EMBL" id="CP002659">
    <property type="protein sequence ID" value="AEC02647.1"/>
    <property type="molecule type" value="Genomic_DNA"/>
</dbReference>
<evidence type="ECO:0000256" key="3">
    <source>
        <dbReference type="ARBA" id="ARBA00022723"/>
    </source>
</evidence>